<gene>
    <name evidence="2" type="ORF">EMPS_04323</name>
</gene>
<keyword evidence="3" id="KW-1185">Reference proteome</keyword>
<reference evidence="2" key="2">
    <citation type="journal article" date="2022" name="Microbiol. Resour. Announc.">
        <title>Whole-Genome Sequence of Entomortierella parvispora E1425, a Mucoromycotan Fungus Associated with Burkholderiaceae-Related Endosymbiotic Bacteria.</title>
        <authorList>
            <person name="Herlambang A."/>
            <person name="Guo Y."/>
            <person name="Takashima Y."/>
            <person name="Narisawa K."/>
            <person name="Ohta H."/>
            <person name="Nishizawa T."/>
        </authorList>
    </citation>
    <scope>NUCLEOTIDE SEQUENCE</scope>
    <source>
        <strain evidence="2">E1425</strain>
    </source>
</reference>
<dbReference type="Proteomes" id="UP000827284">
    <property type="component" value="Unassembled WGS sequence"/>
</dbReference>
<feature type="domain" description="ER-bound oxygenase mpaB/mpaB'/Rubber oxygenase catalytic" evidence="1">
    <location>
        <begin position="84"/>
        <end position="279"/>
    </location>
</feature>
<dbReference type="GO" id="GO:0016491">
    <property type="term" value="F:oxidoreductase activity"/>
    <property type="evidence" value="ECO:0007669"/>
    <property type="project" value="InterPro"/>
</dbReference>
<dbReference type="PANTHER" id="PTHR36124">
    <property type="match status" value="1"/>
</dbReference>
<dbReference type="Pfam" id="PF09995">
    <property type="entry name" value="MPAB_Lcp_cat"/>
    <property type="match status" value="1"/>
</dbReference>
<evidence type="ECO:0000313" key="3">
    <source>
        <dbReference type="Proteomes" id="UP000827284"/>
    </source>
</evidence>
<dbReference type="AlphaFoldDB" id="A0A9P3LVA4"/>
<organism evidence="2 3">
    <name type="scientific">Entomortierella parvispora</name>
    <dbReference type="NCBI Taxonomy" id="205924"/>
    <lineage>
        <taxon>Eukaryota</taxon>
        <taxon>Fungi</taxon>
        <taxon>Fungi incertae sedis</taxon>
        <taxon>Mucoromycota</taxon>
        <taxon>Mortierellomycotina</taxon>
        <taxon>Mortierellomycetes</taxon>
        <taxon>Mortierellales</taxon>
        <taxon>Mortierellaceae</taxon>
        <taxon>Entomortierella</taxon>
    </lineage>
</organism>
<reference evidence="2" key="1">
    <citation type="submission" date="2021-11" db="EMBL/GenBank/DDBJ databases">
        <authorList>
            <person name="Herlambang A."/>
            <person name="Guo Y."/>
            <person name="Takashima Y."/>
            <person name="Nishizawa T."/>
        </authorList>
    </citation>
    <scope>NUCLEOTIDE SEQUENCE</scope>
    <source>
        <strain evidence="2">E1425</strain>
    </source>
</reference>
<protein>
    <recommendedName>
        <fullName evidence="1">ER-bound oxygenase mpaB/mpaB'/Rubber oxygenase catalytic domain-containing protein</fullName>
    </recommendedName>
</protein>
<proteinExistence type="predicted"/>
<name>A0A9P3LVA4_9FUNG</name>
<dbReference type="InterPro" id="IPR046366">
    <property type="entry name" value="MPAB"/>
</dbReference>
<dbReference type="OrthoDB" id="545169at2759"/>
<accession>A0A9P3LVA4</accession>
<dbReference type="EMBL" id="BQFW01000006">
    <property type="protein sequence ID" value="GJJ71966.1"/>
    <property type="molecule type" value="Genomic_DNA"/>
</dbReference>
<dbReference type="InterPro" id="IPR018713">
    <property type="entry name" value="MPAB/Lcp_cat_dom"/>
</dbReference>
<comment type="caution">
    <text evidence="2">The sequence shown here is derived from an EMBL/GenBank/DDBJ whole genome shotgun (WGS) entry which is preliminary data.</text>
</comment>
<dbReference type="PANTHER" id="PTHR36124:SF1">
    <property type="entry name" value="ER-BOUND OXYGENASE MPAB_MPAB'_RUBBER OXYGENASE CATALYTIC DOMAIN-CONTAINING PROTEIN"/>
    <property type="match status" value="1"/>
</dbReference>
<sequence>MSHRHPRLAYGGVALAAYMLLVRHMRYRRIRKMQAKYPDPTIPLRDHAIAKEVLATAVNWDFPYMAEVALEFALFKTYAVPTISKILAATQQFSKEVGKRAEDTGLILMEITQGYARSQKRIATTGVDSPEARAKDEYRAFVATERLNFIHSHYPIKQEDFLYTLALFIKEPHSFIDQYEWRPLTELECNAYFAAWRRIGEDMNIENIPDSYEGVKIWAEEYERKNSVFAKSNVTIADQTVGHLLSRAPAFLHPFGRLVVASLLTPSLRRAFGYNEPPKSVYYTVHAFLQIRRLIIKYLMLPRRTTRVRSPLDVNEFGRYVPTFNKYAPVYKDGYRIEDLGPTKFLGKCPVSFHPSGITPPHDLPSTHPVPVQKE</sequence>
<evidence type="ECO:0000313" key="2">
    <source>
        <dbReference type="EMBL" id="GJJ71966.1"/>
    </source>
</evidence>
<evidence type="ECO:0000259" key="1">
    <source>
        <dbReference type="Pfam" id="PF09995"/>
    </source>
</evidence>